<sequence>MSETMQSDVMMYTFFPPTGCVRRPPEAKDASAGVAAERITVQLTTPIDARCLPPCGACLPWSPASRDVQGVRCRRLDGVAARFSPGVSPSPNPGATATPRVVVNTTALGNAPASARWCGGGEAQRRGLPRRRLPRRHAWLLGPRKYETD</sequence>
<evidence type="ECO:0000313" key="1">
    <source>
        <dbReference type="EMBL" id="KAF0923839.1"/>
    </source>
</evidence>
<dbReference type="Proteomes" id="UP000479710">
    <property type="component" value="Unassembled WGS sequence"/>
</dbReference>
<name>A0A6G1EGF1_9ORYZ</name>
<comment type="caution">
    <text evidence="1">The sequence shown here is derived from an EMBL/GenBank/DDBJ whole genome shotgun (WGS) entry which is preliminary data.</text>
</comment>
<reference evidence="1 2" key="1">
    <citation type="submission" date="2019-11" db="EMBL/GenBank/DDBJ databases">
        <title>Whole genome sequence of Oryza granulata.</title>
        <authorList>
            <person name="Li W."/>
        </authorList>
    </citation>
    <scope>NUCLEOTIDE SEQUENCE [LARGE SCALE GENOMIC DNA]</scope>
    <source>
        <strain evidence="2">cv. Menghai</strain>
        <tissue evidence="1">Leaf</tissue>
    </source>
</reference>
<accession>A0A6G1EGF1</accession>
<protein>
    <submittedName>
        <fullName evidence="1">Uncharacterized protein</fullName>
    </submittedName>
</protein>
<gene>
    <name evidence="1" type="ORF">E2562_007698</name>
</gene>
<proteinExistence type="predicted"/>
<evidence type="ECO:0000313" key="2">
    <source>
        <dbReference type="Proteomes" id="UP000479710"/>
    </source>
</evidence>
<organism evidence="1 2">
    <name type="scientific">Oryza meyeriana var. granulata</name>
    <dbReference type="NCBI Taxonomy" id="110450"/>
    <lineage>
        <taxon>Eukaryota</taxon>
        <taxon>Viridiplantae</taxon>
        <taxon>Streptophyta</taxon>
        <taxon>Embryophyta</taxon>
        <taxon>Tracheophyta</taxon>
        <taxon>Spermatophyta</taxon>
        <taxon>Magnoliopsida</taxon>
        <taxon>Liliopsida</taxon>
        <taxon>Poales</taxon>
        <taxon>Poaceae</taxon>
        <taxon>BOP clade</taxon>
        <taxon>Oryzoideae</taxon>
        <taxon>Oryzeae</taxon>
        <taxon>Oryzinae</taxon>
        <taxon>Oryza</taxon>
        <taxon>Oryza meyeriana</taxon>
    </lineage>
</organism>
<dbReference type="AlphaFoldDB" id="A0A6G1EGF1"/>
<keyword evidence="2" id="KW-1185">Reference proteome</keyword>
<dbReference type="EMBL" id="SPHZ02000003">
    <property type="protein sequence ID" value="KAF0923839.1"/>
    <property type="molecule type" value="Genomic_DNA"/>
</dbReference>